<keyword evidence="4" id="KW-1185">Reference proteome</keyword>
<accession>A0ABS9T0X1</accession>
<protein>
    <recommendedName>
        <fullName evidence="5">DUF4064 domain-containing protein</fullName>
    </recommendedName>
</protein>
<reference evidence="3" key="2">
    <citation type="journal article" date="2023" name="Int. J. Syst. Evol. Microbiol.">
        <title>Streptomyces marispadix sp. nov., isolated from marine beach sediment of the Northern Coast of Portugal.</title>
        <authorList>
            <person name="dos Santos J.D.N."/>
            <person name="Vitorino I.R."/>
            <person name="Kallscheuer N."/>
            <person name="Srivastava A."/>
            <person name="Krautwurst S."/>
            <person name="Marz M."/>
            <person name="Jogler C."/>
            <person name="Lobo Da Cunha A."/>
            <person name="Catita J."/>
            <person name="Goncalves H."/>
            <person name="Gonzalez I."/>
            <person name="Reyes F."/>
            <person name="Lage O.M."/>
        </authorList>
    </citation>
    <scope>NUCLEOTIDE SEQUENCE</scope>
    <source>
        <strain evidence="3">M600PL45_2</strain>
    </source>
</reference>
<evidence type="ECO:0000313" key="4">
    <source>
        <dbReference type="Proteomes" id="UP001166784"/>
    </source>
</evidence>
<organism evidence="3 4">
    <name type="scientific">Streptomyces marispadix</name>
    <dbReference type="NCBI Taxonomy" id="2922868"/>
    <lineage>
        <taxon>Bacteria</taxon>
        <taxon>Bacillati</taxon>
        <taxon>Actinomycetota</taxon>
        <taxon>Actinomycetes</taxon>
        <taxon>Kitasatosporales</taxon>
        <taxon>Streptomycetaceae</taxon>
        <taxon>Streptomyces</taxon>
    </lineage>
</organism>
<evidence type="ECO:0000256" key="2">
    <source>
        <dbReference type="SAM" id="Phobius"/>
    </source>
</evidence>
<dbReference type="Proteomes" id="UP001166784">
    <property type="component" value="Unassembled WGS sequence"/>
</dbReference>
<feature type="transmembrane region" description="Helical" evidence="2">
    <location>
        <begin position="84"/>
        <end position="105"/>
    </location>
</feature>
<evidence type="ECO:0000313" key="3">
    <source>
        <dbReference type="EMBL" id="MCH6162162.1"/>
    </source>
</evidence>
<evidence type="ECO:0000256" key="1">
    <source>
        <dbReference type="SAM" id="MobiDB-lite"/>
    </source>
</evidence>
<dbReference type="EMBL" id="JAKWJU010000002">
    <property type="protein sequence ID" value="MCH6162162.1"/>
    <property type="molecule type" value="Genomic_DNA"/>
</dbReference>
<dbReference type="RefSeq" id="WP_241060966.1">
    <property type="nucleotide sequence ID" value="NZ_JAKWJU010000002.1"/>
</dbReference>
<feature type="region of interest" description="Disordered" evidence="1">
    <location>
        <begin position="1"/>
        <end position="66"/>
    </location>
</feature>
<gene>
    <name evidence="3" type="ORF">MMA15_17765</name>
</gene>
<feature type="compositionally biased region" description="Pro residues" evidence="1">
    <location>
        <begin position="17"/>
        <end position="27"/>
    </location>
</feature>
<reference evidence="3" key="1">
    <citation type="submission" date="2022-03" db="EMBL/GenBank/DDBJ databases">
        <authorList>
            <person name="Santos J.D.N."/>
            <person name="Kallscheuer N."/>
            <person name="Jogler C."/>
            <person name="Lage O.M."/>
        </authorList>
    </citation>
    <scope>NUCLEOTIDE SEQUENCE</scope>
    <source>
        <strain evidence="3">M600PL45_2</strain>
    </source>
</reference>
<feature type="transmembrane region" description="Helical" evidence="2">
    <location>
        <begin position="163"/>
        <end position="192"/>
    </location>
</feature>
<feature type="compositionally biased region" description="Low complexity" evidence="1">
    <location>
        <begin position="28"/>
        <end position="66"/>
    </location>
</feature>
<feature type="transmembrane region" description="Helical" evidence="2">
    <location>
        <begin position="117"/>
        <end position="143"/>
    </location>
</feature>
<sequence>MSYPPPQNPYEGGNPYQRPPQQPPPQQPYGYPQQPQGGFPQQPAQPGYGFPQGGFQQPVQGGYPQQPGFNYPNAPVTMPGTVNAVRIILFIMGGLGILGAIGNFVQAAMFSANSSDFADVGAGLIVAIGVFGLIVSAGAIFLATQFNTGGNGVRIWTIVYGSLMALGGLISLIVVIGIVPLALGILIIVFMAKEDGSQWFNRTRY</sequence>
<proteinExistence type="predicted"/>
<evidence type="ECO:0008006" key="5">
    <source>
        <dbReference type="Google" id="ProtNLM"/>
    </source>
</evidence>
<keyword evidence="2" id="KW-1133">Transmembrane helix</keyword>
<keyword evidence="2" id="KW-0812">Transmembrane</keyword>
<comment type="caution">
    <text evidence="3">The sequence shown here is derived from an EMBL/GenBank/DDBJ whole genome shotgun (WGS) entry which is preliminary data.</text>
</comment>
<keyword evidence="2" id="KW-0472">Membrane</keyword>
<name>A0ABS9T0X1_9ACTN</name>